<dbReference type="InterPro" id="IPR036374">
    <property type="entry name" value="OxRdtase_Mopterin-bd_sf"/>
</dbReference>
<evidence type="ECO:0000313" key="8">
    <source>
        <dbReference type="EMBL" id="MDP9906801.1"/>
    </source>
</evidence>
<keyword evidence="2" id="KW-0500">Molybdenum</keyword>
<dbReference type="SUPFAM" id="SSF56524">
    <property type="entry name" value="Oxidoreductase molybdopterin-binding domain"/>
    <property type="match status" value="1"/>
</dbReference>
<dbReference type="Proteomes" id="UP001242995">
    <property type="component" value="Unassembled WGS sequence"/>
</dbReference>
<dbReference type="AlphaFoldDB" id="A0AAW8DKH1"/>
<dbReference type="EMBL" id="JAUSTF010000012">
    <property type="protein sequence ID" value="MDQ0182424.1"/>
    <property type="molecule type" value="Genomic_DNA"/>
</dbReference>
<feature type="region of interest" description="Disordered" evidence="5">
    <location>
        <begin position="1"/>
        <end position="38"/>
    </location>
</feature>
<feature type="domain" description="Moybdenum cofactor oxidoreductase dimerisation" evidence="7">
    <location>
        <begin position="263"/>
        <end position="380"/>
    </location>
</feature>
<dbReference type="GO" id="GO:0030151">
    <property type="term" value="F:molybdenum ion binding"/>
    <property type="evidence" value="ECO:0007669"/>
    <property type="project" value="InterPro"/>
</dbReference>
<dbReference type="GO" id="GO:0008482">
    <property type="term" value="F:sulfite oxidase activity"/>
    <property type="evidence" value="ECO:0007669"/>
    <property type="project" value="TreeGrafter"/>
</dbReference>
<dbReference type="GO" id="GO:0020037">
    <property type="term" value="F:heme binding"/>
    <property type="evidence" value="ECO:0007669"/>
    <property type="project" value="TreeGrafter"/>
</dbReference>
<feature type="compositionally biased region" description="Low complexity" evidence="5">
    <location>
        <begin position="10"/>
        <end position="38"/>
    </location>
</feature>
<dbReference type="InterPro" id="IPR005066">
    <property type="entry name" value="MoCF_OxRdtse_dimer"/>
</dbReference>
<accession>A0AAW8DKH1</accession>
<evidence type="ECO:0000256" key="5">
    <source>
        <dbReference type="SAM" id="MobiDB-lite"/>
    </source>
</evidence>
<dbReference type="EMBL" id="JAUSRG010000014">
    <property type="protein sequence ID" value="MDP9906801.1"/>
    <property type="molecule type" value="Genomic_DNA"/>
</dbReference>
<keyword evidence="3" id="KW-0479">Metal-binding</keyword>
<dbReference type="InterPro" id="IPR000572">
    <property type="entry name" value="OxRdtase_Mopterin-bd_dom"/>
</dbReference>
<keyword evidence="10" id="KW-1185">Reference proteome</keyword>
<dbReference type="Gene3D" id="3.90.420.10">
    <property type="entry name" value="Oxidoreductase, molybdopterin-binding domain"/>
    <property type="match status" value="1"/>
</dbReference>
<evidence type="ECO:0000259" key="6">
    <source>
        <dbReference type="Pfam" id="PF00174"/>
    </source>
</evidence>
<evidence type="ECO:0000313" key="10">
    <source>
        <dbReference type="Proteomes" id="UP001230951"/>
    </source>
</evidence>
<dbReference type="Pfam" id="PF03404">
    <property type="entry name" value="Mo-co_dimer"/>
    <property type="match status" value="1"/>
</dbReference>
<dbReference type="GO" id="GO:0043546">
    <property type="term" value="F:molybdopterin cofactor binding"/>
    <property type="evidence" value="ECO:0007669"/>
    <property type="project" value="TreeGrafter"/>
</dbReference>
<comment type="cofactor">
    <cofactor evidence="1">
        <name>Mo-molybdopterin</name>
        <dbReference type="ChEBI" id="CHEBI:71302"/>
    </cofactor>
</comment>
<evidence type="ECO:0000259" key="7">
    <source>
        <dbReference type="Pfam" id="PF03404"/>
    </source>
</evidence>
<dbReference type="PANTHER" id="PTHR19372:SF7">
    <property type="entry name" value="SULFITE OXIDASE, MITOCHONDRIAL"/>
    <property type="match status" value="1"/>
</dbReference>
<evidence type="ECO:0000256" key="2">
    <source>
        <dbReference type="ARBA" id="ARBA00022505"/>
    </source>
</evidence>
<sequence>MSVNTRRTAEGAAVATPAPTAPAVPTEPTAPAAPTTGPITREELQLASRNHAMPLEMLRWPVTPLGMHYLLVHFDVPQIDPVSWRLNIGGLVDHPHECTLPDLQHRERRTQAVTMECAGNGRSRLEPRPVSQPWDQGGVGTAEWTGTPLAPLLLDAGVSPDAVELVFTGADRGIQGGVEHQYARSLTLAEAMSDDVLLAYEVNGQALPPQHGYPVRLLVPGWYGMTSVKWLQSIEAIDHSFDGYQQLDSYRYTQDAGDPGEPVQRMKVRSLMAPPGVPDFFTRQRAVNAGPVQLSGRAWSGQGTVESVEVCVDGVWEQAQLQAPTGRHAWRGWTFTWIATPGSHDLACRATDSTGQTQPETPEWNYQGMGNNDIQRLAVTVRE</sequence>
<dbReference type="CDD" id="cd02110">
    <property type="entry name" value="SO_family_Moco_dimer"/>
    <property type="match status" value="1"/>
</dbReference>
<dbReference type="SUPFAM" id="SSF81296">
    <property type="entry name" value="E set domains"/>
    <property type="match status" value="1"/>
</dbReference>
<dbReference type="Pfam" id="PF00174">
    <property type="entry name" value="Oxidored_molyb"/>
    <property type="match status" value="1"/>
</dbReference>
<dbReference type="PANTHER" id="PTHR19372">
    <property type="entry name" value="SULFITE REDUCTASE"/>
    <property type="match status" value="1"/>
</dbReference>
<feature type="domain" description="Oxidoreductase molybdopterin-binding" evidence="6">
    <location>
        <begin position="73"/>
        <end position="244"/>
    </location>
</feature>
<evidence type="ECO:0000313" key="11">
    <source>
        <dbReference type="Proteomes" id="UP001242995"/>
    </source>
</evidence>
<keyword evidence="4" id="KW-0560">Oxidoreductase</keyword>
<evidence type="ECO:0000256" key="1">
    <source>
        <dbReference type="ARBA" id="ARBA00001924"/>
    </source>
</evidence>
<reference evidence="8 10" key="1">
    <citation type="submission" date="2023-07" db="EMBL/GenBank/DDBJ databases">
        <title>Sorghum-associated microbial communities from plants grown in Nebraska, USA.</title>
        <authorList>
            <person name="Schachtman D."/>
        </authorList>
    </citation>
    <scope>NUCLEOTIDE SEQUENCE</scope>
    <source>
        <strain evidence="8">DS1006</strain>
        <strain evidence="9 10">DS1016</strain>
    </source>
</reference>
<proteinExistence type="predicted"/>
<gene>
    <name evidence="8" type="ORF">J2S90_003788</name>
    <name evidence="9" type="ORF">J2S93_003877</name>
</gene>
<dbReference type="Proteomes" id="UP001230951">
    <property type="component" value="Unassembled WGS sequence"/>
</dbReference>
<comment type="caution">
    <text evidence="8">The sequence shown here is derived from an EMBL/GenBank/DDBJ whole genome shotgun (WGS) entry which is preliminary data.</text>
</comment>
<dbReference type="GO" id="GO:0006790">
    <property type="term" value="P:sulfur compound metabolic process"/>
    <property type="evidence" value="ECO:0007669"/>
    <property type="project" value="TreeGrafter"/>
</dbReference>
<dbReference type="InterPro" id="IPR014756">
    <property type="entry name" value="Ig_E-set"/>
</dbReference>
<evidence type="ECO:0000313" key="9">
    <source>
        <dbReference type="EMBL" id="MDQ0182424.1"/>
    </source>
</evidence>
<protein>
    <submittedName>
        <fullName evidence="8">DMSO/TMAO reductase YedYZ molybdopterin-dependent catalytic subunit</fullName>
    </submittedName>
</protein>
<dbReference type="RefSeq" id="WP_306963336.1">
    <property type="nucleotide sequence ID" value="NZ_JAUSRG010000014.1"/>
</dbReference>
<dbReference type="InterPro" id="IPR008335">
    <property type="entry name" value="Mopterin_OxRdtase_euk"/>
</dbReference>
<dbReference type="PRINTS" id="PR00407">
    <property type="entry name" value="EUMOPTERIN"/>
</dbReference>
<evidence type="ECO:0000256" key="4">
    <source>
        <dbReference type="ARBA" id="ARBA00023002"/>
    </source>
</evidence>
<dbReference type="Gene3D" id="2.60.40.650">
    <property type="match status" value="1"/>
</dbReference>
<organism evidence="8 11">
    <name type="scientific">Arthrobacter bambusae</name>
    <dbReference type="NCBI Taxonomy" id="1338426"/>
    <lineage>
        <taxon>Bacteria</taxon>
        <taxon>Bacillati</taxon>
        <taxon>Actinomycetota</taxon>
        <taxon>Actinomycetes</taxon>
        <taxon>Micrococcales</taxon>
        <taxon>Micrococcaceae</taxon>
        <taxon>Arthrobacter</taxon>
    </lineage>
</organism>
<evidence type="ECO:0000256" key="3">
    <source>
        <dbReference type="ARBA" id="ARBA00022723"/>
    </source>
</evidence>
<name>A0AAW8DKH1_9MICC</name>